<evidence type="ECO:0000313" key="1">
    <source>
        <dbReference type="EMBL" id="CAB5217999.1"/>
    </source>
</evidence>
<dbReference type="EMBL" id="LR798251">
    <property type="protein sequence ID" value="CAB5217999.1"/>
    <property type="molecule type" value="Genomic_DNA"/>
</dbReference>
<protein>
    <submittedName>
        <fullName evidence="1">Uncharacterized protein</fullName>
    </submittedName>
</protein>
<proteinExistence type="predicted"/>
<gene>
    <name evidence="1" type="ORF">UFOVP210_37</name>
</gene>
<sequence length="970" mass="104125">MATYIDRSRKSEVTCSIASNCRVFVYPNDVPIPDDLERYGPVQGATTFGSNQQTGSVTILGIGGSSAFGTSSWSWQVIARTTTNNGFGVSSTSDLVLQSGTGTAAQASVGISVNIGALNIDWTGTVDQSTVYWDITQAAFSGVGAEYPDITYNSYETSNIGGTATAKIVINGLTKTSTGTIGSASAMTWDLRLGLNMFNNTTVAQTLSVSPGLCNLTSLVSSVPSYSHSYFGQTATATQYVVTGYGTTVGYTALITGTTNITLRRLMRLKGRIRAFDKSYPDDLACRITGFDVGGLGYRDITATGGSFQEDGAFLNTYVQTNITSWSGSAIVNQTNSQTINTVPTTISADIKTASLTALGDDTTNTKLMLRGWWFPGASVVQADTTPISTGVTTSTRTFSAPGIALNSYRYLRIQLRSLTGTTQSGTLTLTTQPGSVLKTYNISATSSTTSYFFLDLCSPQNATTSIDETDNPYPRMNPSDTTNVAQYVDGDYYGVNRVTSIAITNANLELGDIHVVIQDPTSNYTKGYWCPTKNWYKQKFTTFGGVTQYTNRLFQGDAQGNTQTEEGWALWTSTPTSTLMTITDFVNEMNASDAGVKRHQGYSCSASTSNTSPTFVKNGYANSVNGHAYWLGGTTFRKIGGSGEVKNWVDTDQSNDGPEAQVYAQTYFRSINGNHVPDMLDVFEQGDSGDLWMTVGAVSYQRGRAHGLVLQTNSTPSLGSTVQLTLDSDGSVRGTGVTDVIGRYDTAYPYGLGTKNHNTLCLLLNTFDPDPLYTNKQYRACFRQAPAAGTMLSADRDALYRHFYATISSGTISLWKANGVLATDYIEQVTTITGVTDGCLRMLTRDNLIGGILFVQKTAGGLERYYTSDNGASISVATVINATGTRPAFCVDTLGREIYIWRTSAGNIESKILDSAGTVLMATTTVVTGSVADTSIDIYERLDDLYIVYNNTTTGITVVRSTDGGRTYV</sequence>
<accession>A0A6J7WIV8</accession>
<organism evidence="1">
    <name type="scientific">uncultured Caudovirales phage</name>
    <dbReference type="NCBI Taxonomy" id="2100421"/>
    <lineage>
        <taxon>Viruses</taxon>
        <taxon>Duplodnaviria</taxon>
        <taxon>Heunggongvirae</taxon>
        <taxon>Uroviricota</taxon>
        <taxon>Caudoviricetes</taxon>
        <taxon>Peduoviridae</taxon>
        <taxon>Maltschvirus</taxon>
        <taxon>Maltschvirus maltsch</taxon>
    </lineage>
</organism>
<reference evidence="1" key="1">
    <citation type="submission" date="2020-05" db="EMBL/GenBank/DDBJ databases">
        <authorList>
            <person name="Chiriac C."/>
            <person name="Salcher M."/>
            <person name="Ghai R."/>
            <person name="Kavagutti S V."/>
        </authorList>
    </citation>
    <scope>NUCLEOTIDE SEQUENCE</scope>
</reference>
<name>A0A6J7WIV8_9CAUD</name>